<evidence type="ECO:0000256" key="5">
    <source>
        <dbReference type="ARBA" id="ARBA00022989"/>
    </source>
</evidence>
<organism evidence="9 10">
    <name type="scientific">Paenibacillus spongiae</name>
    <dbReference type="NCBI Taxonomy" id="2909671"/>
    <lineage>
        <taxon>Bacteria</taxon>
        <taxon>Bacillati</taxon>
        <taxon>Bacillota</taxon>
        <taxon>Bacilli</taxon>
        <taxon>Bacillales</taxon>
        <taxon>Paenibacillaceae</taxon>
        <taxon>Paenibacillus</taxon>
    </lineage>
</organism>
<feature type="transmembrane region" description="Helical" evidence="7">
    <location>
        <begin position="12"/>
        <end position="35"/>
    </location>
</feature>
<dbReference type="InterPro" id="IPR035906">
    <property type="entry name" value="MetI-like_sf"/>
</dbReference>
<dbReference type="SUPFAM" id="SSF161098">
    <property type="entry name" value="MetI-like"/>
    <property type="match status" value="1"/>
</dbReference>
<dbReference type="PANTHER" id="PTHR43744">
    <property type="entry name" value="ABC TRANSPORTER PERMEASE PROTEIN MG189-RELATED-RELATED"/>
    <property type="match status" value="1"/>
</dbReference>
<feature type="transmembrane region" description="Helical" evidence="7">
    <location>
        <begin position="138"/>
        <end position="158"/>
    </location>
</feature>
<evidence type="ECO:0000256" key="1">
    <source>
        <dbReference type="ARBA" id="ARBA00004651"/>
    </source>
</evidence>
<evidence type="ECO:0000313" key="10">
    <source>
        <dbReference type="Proteomes" id="UP001057877"/>
    </source>
</evidence>
<protein>
    <submittedName>
        <fullName evidence="9">Carbohydrate ABC transporter permease</fullName>
    </submittedName>
</protein>
<keyword evidence="2 7" id="KW-0813">Transport</keyword>
<dbReference type="EMBL" id="CP091430">
    <property type="protein sequence ID" value="UVI33382.1"/>
    <property type="molecule type" value="Genomic_DNA"/>
</dbReference>
<evidence type="ECO:0000256" key="2">
    <source>
        <dbReference type="ARBA" id="ARBA00022448"/>
    </source>
</evidence>
<keyword evidence="4 7" id="KW-0812">Transmembrane</keyword>
<feature type="domain" description="ABC transmembrane type-1" evidence="8">
    <location>
        <begin position="71"/>
        <end position="273"/>
    </location>
</feature>
<dbReference type="RefSeq" id="WP_258389435.1">
    <property type="nucleotide sequence ID" value="NZ_CP091430.1"/>
</dbReference>
<comment type="similarity">
    <text evidence="7">Belongs to the binding-protein-dependent transport system permease family.</text>
</comment>
<evidence type="ECO:0000313" key="9">
    <source>
        <dbReference type="EMBL" id="UVI33382.1"/>
    </source>
</evidence>
<evidence type="ECO:0000256" key="7">
    <source>
        <dbReference type="RuleBase" id="RU363032"/>
    </source>
</evidence>
<dbReference type="CDD" id="cd06261">
    <property type="entry name" value="TM_PBP2"/>
    <property type="match status" value="1"/>
</dbReference>
<sequence>MRNRWTFFDGFIYAALLILSLTTLYPFIYVIAYSLNDGMDSMRGGIYMWPRKFTLENYITVLQDVKILRAYWITISRTVVGTVLHVFLNALFAYALTKHSVPGRKFFILLIFLPVLFNAGFIPNFILYRELGLINTFWVYIIPSLYSFFHILILRTFFDQLPEGLIESARIDGCNEFGIYFRIILPLSGPVMATISLFVGVGHWNDWFTGTFYVNDENLIPVQTLLQQLLTQSQALAEAASGSNSSASAQFADTLTTTPESLRMSTLVIAVLPIMCVYPFLQRYFVKGAMLGSIKG</sequence>
<feature type="transmembrane region" description="Helical" evidence="7">
    <location>
        <begin position="179"/>
        <end position="204"/>
    </location>
</feature>
<reference evidence="9" key="1">
    <citation type="submission" date="2022-01" db="EMBL/GenBank/DDBJ databases">
        <title>Paenibacillus spongiae sp. nov., isolated from marine sponge.</title>
        <authorList>
            <person name="Li Z."/>
            <person name="Zhang M."/>
        </authorList>
    </citation>
    <scope>NUCLEOTIDE SEQUENCE</scope>
    <source>
        <strain evidence="9">PHS-Z3</strain>
    </source>
</reference>
<dbReference type="PROSITE" id="PS50928">
    <property type="entry name" value="ABC_TM1"/>
    <property type="match status" value="1"/>
</dbReference>
<feature type="transmembrane region" description="Helical" evidence="7">
    <location>
        <begin position="262"/>
        <end position="281"/>
    </location>
</feature>
<gene>
    <name evidence="9" type="ORF">L1F29_16740</name>
</gene>
<keyword evidence="3" id="KW-1003">Cell membrane</keyword>
<keyword evidence="6 7" id="KW-0472">Membrane</keyword>
<evidence type="ECO:0000256" key="6">
    <source>
        <dbReference type="ARBA" id="ARBA00023136"/>
    </source>
</evidence>
<proteinExistence type="inferred from homology"/>
<name>A0ABY5SHA6_9BACL</name>
<keyword evidence="10" id="KW-1185">Reference proteome</keyword>
<evidence type="ECO:0000256" key="4">
    <source>
        <dbReference type="ARBA" id="ARBA00022692"/>
    </source>
</evidence>
<dbReference type="PANTHER" id="PTHR43744:SF9">
    <property type="entry name" value="POLYGALACTURONAN_RHAMNOGALACTURONAN TRANSPORT SYSTEM PERMEASE PROTEIN YTCP"/>
    <property type="match status" value="1"/>
</dbReference>
<evidence type="ECO:0000259" key="8">
    <source>
        <dbReference type="PROSITE" id="PS50928"/>
    </source>
</evidence>
<dbReference type="Gene3D" id="1.10.3720.10">
    <property type="entry name" value="MetI-like"/>
    <property type="match status" value="1"/>
</dbReference>
<feature type="transmembrane region" description="Helical" evidence="7">
    <location>
        <begin position="70"/>
        <end position="94"/>
    </location>
</feature>
<dbReference type="InterPro" id="IPR000515">
    <property type="entry name" value="MetI-like"/>
</dbReference>
<accession>A0ABY5SHA6</accession>
<keyword evidence="5 7" id="KW-1133">Transmembrane helix</keyword>
<dbReference type="Pfam" id="PF00528">
    <property type="entry name" value="BPD_transp_1"/>
    <property type="match status" value="1"/>
</dbReference>
<evidence type="ECO:0000256" key="3">
    <source>
        <dbReference type="ARBA" id="ARBA00022475"/>
    </source>
</evidence>
<comment type="subcellular location">
    <subcellularLocation>
        <location evidence="1 7">Cell membrane</location>
        <topology evidence="1 7">Multi-pass membrane protein</topology>
    </subcellularLocation>
</comment>
<feature type="transmembrane region" description="Helical" evidence="7">
    <location>
        <begin position="106"/>
        <end position="126"/>
    </location>
</feature>
<dbReference type="Proteomes" id="UP001057877">
    <property type="component" value="Chromosome"/>
</dbReference>